<dbReference type="InterPro" id="IPR006047">
    <property type="entry name" value="GH13_cat_dom"/>
</dbReference>
<dbReference type="EMBL" id="JAESWC010000007">
    <property type="protein sequence ID" value="MBL4936487.1"/>
    <property type="molecule type" value="Genomic_DNA"/>
</dbReference>
<evidence type="ECO:0000259" key="11">
    <source>
        <dbReference type="SMART" id="SM00642"/>
    </source>
</evidence>
<keyword evidence="9 10" id="KW-0119">Carbohydrate metabolism</keyword>
<dbReference type="Gene3D" id="2.60.40.10">
    <property type="entry name" value="Immunoglobulins"/>
    <property type="match status" value="1"/>
</dbReference>
<comment type="similarity">
    <text evidence="4 10">Belongs to the glycosyl hydrolase 13 family. GlgB subfamily.</text>
</comment>
<dbReference type="NCBIfam" id="NF008967">
    <property type="entry name" value="PRK12313.1"/>
    <property type="match status" value="1"/>
</dbReference>
<protein>
    <recommendedName>
        <fullName evidence="10">1,4-alpha-glucan branching enzyme GlgB</fullName>
        <ecNumber evidence="10">2.4.1.18</ecNumber>
    </recommendedName>
    <alternativeName>
        <fullName evidence="10">1,4-alpha-D-glucan:1,4-alpha-D-glucan 6-glucosyl-transferase</fullName>
    </alternativeName>
    <alternativeName>
        <fullName evidence="10">Alpha-(1-&gt;4)-glucan branching enzyme</fullName>
    </alternativeName>
    <alternativeName>
        <fullName evidence="10">Glycogen branching enzyme</fullName>
        <shortName evidence="10">BE</shortName>
    </alternativeName>
</protein>
<evidence type="ECO:0000256" key="6">
    <source>
        <dbReference type="ARBA" id="ARBA00022676"/>
    </source>
</evidence>
<dbReference type="InterPro" id="IPR037439">
    <property type="entry name" value="Branching_enzy"/>
</dbReference>
<evidence type="ECO:0000256" key="7">
    <source>
        <dbReference type="ARBA" id="ARBA00022679"/>
    </source>
</evidence>
<comment type="catalytic activity">
    <reaction evidence="1 10">
        <text>Transfers a segment of a (1-&gt;4)-alpha-D-glucan chain to a primary hydroxy group in a similar glucan chain.</text>
        <dbReference type="EC" id="2.4.1.18"/>
    </reaction>
</comment>
<dbReference type="InterPro" id="IPR006048">
    <property type="entry name" value="A-amylase/branching_C"/>
</dbReference>
<dbReference type="InterPro" id="IPR013783">
    <property type="entry name" value="Ig-like_fold"/>
</dbReference>
<gene>
    <name evidence="10 12" type="primary">glgB</name>
    <name evidence="12" type="ORF">JK636_12040</name>
</gene>
<evidence type="ECO:0000256" key="5">
    <source>
        <dbReference type="ARBA" id="ARBA00022600"/>
    </source>
</evidence>
<dbReference type="SUPFAM" id="SSF81296">
    <property type="entry name" value="E set domains"/>
    <property type="match status" value="1"/>
</dbReference>
<evidence type="ECO:0000256" key="9">
    <source>
        <dbReference type="ARBA" id="ARBA00023277"/>
    </source>
</evidence>
<dbReference type="Proteomes" id="UP000632377">
    <property type="component" value="Unassembled WGS sequence"/>
</dbReference>
<accession>A0ABS1TCJ0</accession>
<evidence type="ECO:0000313" key="13">
    <source>
        <dbReference type="Proteomes" id="UP000632377"/>
    </source>
</evidence>
<evidence type="ECO:0000256" key="4">
    <source>
        <dbReference type="ARBA" id="ARBA00009000"/>
    </source>
</evidence>
<dbReference type="PANTHER" id="PTHR43651:SF3">
    <property type="entry name" value="1,4-ALPHA-GLUCAN-BRANCHING ENZYME"/>
    <property type="match status" value="1"/>
</dbReference>
<proteinExistence type="inferred from homology"/>
<feature type="domain" description="Glycosyl hydrolase family 13 catalytic" evidence="11">
    <location>
        <begin position="146"/>
        <end position="526"/>
    </location>
</feature>
<comment type="caution">
    <text evidence="12">The sequence shown here is derived from an EMBL/GenBank/DDBJ whole genome shotgun (WGS) entry which is preliminary data.</text>
</comment>
<evidence type="ECO:0000256" key="1">
    <source>
        <dbReference type="ARBA" id="ARBA00000826"/>
    </source>
</evidence>
<dbReference type="RefSeq" id="WP_202749250.1">
    <property type="nucleotide sequence ID" value="NZ_JAESWC010000007.1"/>
</dbReference>
<evidence type="ECO:0000256" key="3">
    <source>
        <dbReference type="ARBA" id="ARBA00004964"/>
    </source>
</evidence>
<reference evidence="12 13" key="1">
    <citation type="submission" date="2021-01" db="EMBL/GenBank/DDBJ databases">
        <title>Genome public.</title>
        <authorList>
            <person name="Liu C."/>
            <person name="Sun Q."/>
        </authorList>
    </citation>
    <scope>NUCLEOTIDE SEQUENCE [LARGE SCALE GENOMIC DNA]</scope>
    <source>
        <strain evidence="12 13">YIM B02515</strain>
    </source>
</reference>
<dbReference type="InterPro" id="IPR017853">
    <property type="entry name" value="GH"/>
</dbReference>
<dbReference type="InterPro" id="IPR044143">
    <property type="entry name" value="GlgB_N_E_set_prok"/>
</dbReference>
<dbReference type="SUPFAM" id="SSF51011">
    <property type="entry name" value="Glycosyl hydrolase domain"/>
    <property type="match status" value="1"/>
</dbReference>
<dbReference type="Pfam" id="PF00128">
    <property type="entry name" value="Alpha-amylase"/>
    <property type="match status" value="1"/>
</dbReference>
<evidence type="ECO:0000256" key="10">
    <source>
        <dbReference type="HAMAP-Rule" id="MF_00685"/>
    </source>
</evidence>
<feature type="active site" description="Proton donor" evidence="10">
    <location>
        <position position="359"/>
    </location>
</feature>
<dbReference type="SMART" id="SM00642">
    <property type="entry name" value="Aamy"/>
    <property type="match status" value="1"/>
</dbReference>
<dbReference type="PIRSF" id="PIRSF000463">
    <property type="entry name" value="GlgB"/>
    <property type="match status" value="1"/>
</dbReference>
<dbReference type="InterPro" id="IPR013780">
    <property type="entry name" value="Glyco_hydro_b"/>
</dbReference>
<dbReference type="HAMAP" id="MF_00685">
    <property type="entry name" value="GlgB"/>
    <property type="match status" value="1"/>
</dbReference>
<evidence type="ECO:0000313" key="12">
    <source>
        <dbReference type="EMBL" id="MBL4936487.1"/>
    </source>
</evidence>
<dbReference type="NCBIfam" id="NF003811">
    <property type="entry name" value="PRK05402.1"/>
    <property type="match status" value="1"/>
</dbReference>
<evidence type="ECO:0000256" key="8">
    <source>
        <dbReference type="ARBA" id="ARBA00023056"/>
    </source>
</evidence>
<keyword evidence="13" id="KW-1185">Reference proteome</keyword>
<sequence length="653" mass="77026">MNTIKNKKIELRKIQKIKLYNILGSHETTINGVKGVRFFLWAPNAREVKVVGTFNNWIGSKHIMKSNKKLGLWILFIPNLCSGDIYKYEITTYDGKNQLKSDPFAFYSELRPNTASMIVNLDNFEWNDNEWLLKRSSEALYDKPLNIYEVHLGSWKMNDNEEFLNYREIADKLLEYILYMGYTHIELLPVTEHPLDASWGYQSTGYYSLTSRFGTPEDFMYFVDKFHQNNIGVILDWVPGHFCKDAHGLYNFDGTKLYEYENPLLGENYDWGTANFDLSRPEVRRFLTANALFWFDTYHIDGMRVDAVANMLYLNYGKKENMSLKNKFGGSENLDAIDFLKHLNSYIFKHFPNVLMIAEDSSSYPSVTAPAYLGGVGFNYKWNMGWMNDMLKYMQMDPIYRKYHHNLITFSLMYAFSENFVLPLSHDEVVHGKKSLLDKMPGDYWQKFANLRMFYGYMIAHPGKKLLFMGSEFGQFIEWRFAHELDWMLLDYPMHKSMQDYVGKLNLLYKCEKALWEKDHSYEGFQWIDHQNYEQSIISFMRISNNPKDFIIVVCNFTPIVYEDYKIGVPSFIHYKEIFNSDSDCFGGSNQINNEIIKPELEKWHNQPYNIKIKIPPLATIFIKPEYEFRLEKPAFEEVEVLNGIQRAISERK</sequence>
<dbReference type="PANTHER" id="PTHR43651">
    <property type="entry name" value="1,4-ALPHA-GLUCAN-BRANCHING ENZYME"/>
    <property type="match status" value="1"/>
</dbReference>
<dbReference type="Pfam" id="PF02806">
    <property type="entry name" value="Alpha-amylase_C"/>
    <property type="match status" value="1"/>
</dbReference>
<evidence type="ECO:0000256" key="2">
    <source>
        <dbReference type="ARBA" id="ARBA00002953"/>
    </source>
</evidence>
<keyword evidence="6 10" id="KW-0328">Glycosyltransferase</keyword>
<name>A0ABS1TCJ0_9CLOT</name>
<organism evidence="12 13">
    <name type="scientific">Clostridium rhizosphaerae</name>
    <dbReference type="NCBI Taxonomy" id="2803861"/>
    <lineage>
        <taxon>Bacteria</taxon>
        <taxon>Bacillati</taxon>
        <taxon>Bacillota</taxon>
        <taxon>Clostridia</taxon>
        <taxon>Eubacteriales</taxon>
        <taxon>Clostridiaceae</taxon>
        <taxon>Clostridium</taxon>
    </lineage>
</organism>
<dbReference type="InterPro" id="IPR014756">
    <property type="entry name" value="Ig_E-set"/>
</dbReference>
<comment type="function">
    <text evidence="2 10">Catalyzes the formation of the alpha-1,6-glucosidic linkages in glycogen by scission of a 1,4-alpha-linked oligosaccharide from growing alpha-1,4-glucan chains and the subsequent attachment of the oligosaccharide to the alpha-1,6 position.</text>
</comment>
<keyword evidence="7 10" id="KW-0808">Transferase</keyword>
<dbReference type="SUPFAM" id="SSF51445">
    <property type="entry name" value="(Trans)glycosidases"/>
    <property type="match status" value="1"/>
</dbReference>
<dbReference type="InterPro" id="IPR004193">
    <property type="entry name" value="Glyco_hydro_13_N"/>
</dbReference>
<dbReference type="Gene3D" id="2.60.40.1180">
    <property type="entry name" value="Golgi alpha-mannosidase II"/>
    <property type="match status" value="1"/>
</dbReference>
<feature type="active site" description="Nucleophile" evidence="10">
    <location>
        <position position="306"/>
    </location>
</feature>
<keyword evidence="5 10" id="KW-0321">Glycogen metabolism</keyword>
<dbReference type="NCBIfam" id="TIGR01515">
    <property type="entry name" value="branching_enzym"/>
    <property type="match status" value="1"/>
</dbReference>
<dbReference type="EC" id="2.4.1.18" evidence="10"/>
<comment type="subunit">
    <text evidence="10">Monomer.</text>
</comment>
<dbReference type="GO" id="GO:0003844">
    <property type="term" value="F:1,4-alpha-glucan branching enzyme activity"/>
    <property type="evidence" value="ECO:0007669"/>
    <property type="project" value="UniProtKB-EC"/>
</dbReference>
<dbReference type="CDD" id="cd11322">
    <property type="entry name" value="AmyAc_Glg_BE"/>
    <property type="match status" value="1"/>
</dbReference>
<dbReference type="CDD" id="cd02855">
    <property type="entry name" value="E_set_GBE_prok_N"/>
    <property type="match status" value="1"/>
</dbReference>
<comment type="pathway">
    <text evidence="3 10">Glycan biosynthesis; glycogen biosynthesis.</text>
</comment>
<dbReference type="InterPro" id="IPR006407">
    <property type="entry name" value="GlgB"/>
</dbReference>
<dbReference type="Gene3D" id="3.20.20.80">
    <property type="entry name" value="Glycosidases"/>
    <property type="match status" value="1"/>
</dbReference>
<keyword evidence="8 10" id="KW-0320">Glycogen biosynthesis</keyword>
<dbReference type="Pfam" id="PF02922">
    <property type="entry name" value="CBM_48"/>
    <property type="match status" value="1"/>
</dbReference>